<dbReference type="GO" id="GO:0000978">
    <property type="term" value="F:RNA polymerase II cis-regulatory region sequence-specific DNA binding"/>
    <property type="evidence" value="ECO:0007669"/>
    <property type="project" value="TreeGrafter"/>
</dbReference>
<comment type="subcellular location">
    <subcellularLocation>
        <location evidence="2">Membrane</location>
        <topology evidence="2">Multi-pass membrane protein</topology>
    </subcellularLocation>
    <subcellularLocation>
        <location evidence="1">Nucleus</location>
    </subcellularLocation>
</comment>
<keyword evidence="9" id="KW-0805">Transcription regulation</keyword>
<evidence type="ECO:0000256" key="9">
    <source>
        <dbReference type="ARBA" id="ARBA00023015"/>
    </source>
</evidence>
<accession>A0AA88NIX4</accession>
<dbReference type="Pfam" id="PF03006">
    <property type="entry name" value="HlyIII"/>
    <property type="match status" value="1"/>
</dbReference>
<keyword evidence="7 14" id="KW-0862">Zinc</keyword>
<dbReference type="GO" id="GO:0003700">
    <property type="term" value="F:DNA-binding transcription factor activity"/>
    <property type="evidence" value="ECO:0007669"/>
    <property type="project" value="TreeGrafter"/>
</dbReference>
<dbReference type="InterPro" id="IPR013087">
    <property type="entry name" value="Znf_C2H2_type"/>
</dbReference>
<evidence type="ECO:0000256" key="5">
    <source>
        <dbReference type="ARBA" id="ARBA00022723"/>
    </source>
</evidence>
<keyword evidence="11 17" id="KW-0472">Membrane</keyword>
<feature type="binding site" evidence="14">
    <location>
        <position position="334"/>
    </location>
    <ligand>
        <name>Zn(2+)</name>
        <dbReference type="ChEBI" id="CHEBI:29105"/>
    </ligand>
</feature>
<dbReference type="GO" id="GO:0008270">
    <property type="term" value="F:zinc ion binding"/>
    <property type="evidence" value="ECO:0007669"/>
    <property type="project" value="UniProtKB-KW"/>
</dbReference>
<keyword evidence="13" id="KW-0539">Nucleus</keyword>
<evidence type="ECO:0000256" key="11">
    <source>
        <dbReference type="ARBA" id="ARBA00023136"/>
    </source>
</evidence>
<organism evidence="19 20">
    <name type="scientific">Channa striata</name>
    <name type="common">Snakehead murrel</name>
    <name type="synonym">Ophicephalus striatus</name>
    <dbReference type="NCBI Taxonomy" id="64152"/>
    <lineage>
        <taxon>Eukaryota</taxon>
        <taxon>Metazoa</taxon>
        <taxon>Chordata</taxon>
        <taxon>Craniata</taxon>
        <taxon>Vertebrata</taxon>
        <taxon>Euteleostomi</taxon>
        <taxon>Actinopterygii</taxon>
        <taxon>Neopterygii</taxon>
        <taxon>Teleostei</taxon>
        <taxon>Neoteleostei</taxon>
        <taxon>Acanthomorphata</taxon>
        <taxon>Anabantaria</taxon>
        <taxon>Anabantiformes</taxon>
        <taxon>Channoidei</taxon>
        <taxon>Channidae</taxon>
        <taxon>Channa</taxon>
    </lineage>
</organism>
<dbReference type="InterPro" id="IPR004254">
    <property type="entry name" value="AdipoR/HlyIII-related"/>
</dbReference>
<evidence type="ECO:0000256" key="15">
    <source>
        <dbReference type="PROSITE-ProRule" id="PRU00042"/>
    </source>
</evidence>
<evidence type="ECO:0000256" key="17">
    <source>
        <dbReference type="SAM" id="Phobius"/>
    </source>
</evidence>
<keyword evidence="4 17" id="KW-0812">Transmembrane</keyword>
<keyword evidence="20" id="KW-1185">Reference proteome</keyword>
<dbReference type="PANTHER" id="PTHR13006">
    <property type="entry name" value="PAPILLOMAVIRUS REGULATORY FACTOR PRF-1"/>
    <property type="match status" value="1"/>
</dbReference>
<evidence type="ECO:0000256" key="3">
    <source>
        <dbReference type="ARBA" id="ARBA00007018"/>
    </source>
</evidence>
<feature type="compositionally biased region" description="Low complexity" evidence="16">
    <location>
        <begin position="663"/>
        <end position="674"/>
    </location>
</feature>
<sequence>MEEQPTQDQPECPAASVQTPDFLQLELPHVNPDDVFFIISKCLLDILIEHWELLKSNFVTCDTLTALAASCMDVVQRFAEGILDIIIPQVYSYTRAHGSISPTDFRVTEDQIQVYMGDSVEEALTLGLKINVLYLKQTKLSLHPVAQWQQLEEQRTDPIRIHVHEPGQQLFGPGSLHRDRFQRSPLVSHYHPSSSPSVHHSAMSGDILQRLSTLTLHMKHQNYLPRLSDFFPSTLPSPSATVTASQVPSLFREPYILSGYRPTKQDWRCYILSLFQRHNESLNVWTHLLAGPVLLLRWWANVGSLGYTLDASSLPLSLFLVSSFTYLFLSVTAHLLQSHSEHAHYFFFFMDYVGVAVYQYGCSLGHYFYVSEPAWRESSVGLMFLPGAAFFGWLSCAGCCFAKSRYRRPYPLQRKICQLIPTTLAYLLDISPVVHRLFTTSWTKEPSLPFHALQITSFLLSALFFSFPIPERFFPGHCDFVGHGHQIFHLFLSLCTVFQLEALFQDYARRRDTVVEVFGERQLWWACASFPALFALCTLTALITMRHVNKQLQAFLVAAGKSDAKELSEADSTRQQLVTEPQQRQAANFNSRTMAPLGMVGTLGWFPSLEVGIISLVVFLILSLTLLALCAQCTRSTENAYDINVSKTDGGGGANGTAGTSGGSSAQGASSGSAWRHHRNMPPSTLERTGERRDSQAATTPVLQLRRDGLDRGFQRARRCDTVLSPITVCSNTVEAMGPEDRAGAGPGGTGACQSGLQACISPTPHTSNRPDMRQTQVYAQSCVQAEGAFAESGHPRNKILQTMIPTMHLRNAAVTGEAPYSFRSPESVEMDEIMAAMVLTSLSCSPVVQSVPQTDPGPGGSSSSADMECGGGELSDSGSSGYWSWDHGNVSPATSPSVTEMDSSPDEGLHMEHEHREEHSAKKPKSSFRSVYKCLWPNCGKVLTSSVGIKRHIRVLHLGSGSDQSQREEDFYYTKISCEAVDACSAPAPSQQAVGQATSSNLIWASCGSPPASGLQIPPPHRPRSNSSSGLGLSKPSPLSQSAPSSFWQIHSEHLYQACSPVQVSVGPRSSGCQGWTPSTSISGHSNTTMVKPRCRSVSVGEQWLQQNRLQPLSVSPSRSHCSFRKGRGEAKKCRKVYGVERKDQWCTACRWKKACQRFPD</sequence>
<proteinExistence type="inferred from homology"/>
<feature type="transmembrane region" description="Helical" evidence="17">
    <location>
        <begin position="487"/>
        <end position="503"/>
    </location>
</feature>
<evidence type="ECO:0000256" key="6">
    <source>
        <dbReference type="ARBA" id="ARBA00022771"/>
    </source>
</evidence>
<feature type="binding site" evidence="14">
    <location>
        <position position="485"/>
    </location>
    <ligand>
        <name>Zn(2+)</name>
        <dbReference type="ChEBI" id="CHEBI:29105"/>
    </ligand>
</feature>
<feature type="compositionally biased region" description="Basic and acidic residues" evidence="16">
    <location>
        <begin position="908"/>
        <end position="922"/>
    </location>
</feature>
<evidence type="ECO:0000256" key="2">
    <source>
        <dbReference type="ARBA" id="ARBA00004141"/>
    </source>
</evidence>
<feature type="region of interest" description="Disordered" evidence="16">
    <location>
        <begin position="849"/>
        <end position="925"/>
    </location>
</feature>
<dbReference type="PANTHER" id="PTHR13006:SF10">
    <property type="entry name" value="ZINC FINGER PROTEIN 395"/>
    <property type="match status" value="1"/>
</dbReference>
<dbReference type="GO" id="GO:0016020">
    <property type="term" value="C:membrane"/>
    <property type="evidence" value="ECO:0007669"/>
    <property type="project" value="UniProtKB-SubCell"/>
</dbReference>
<feature type="domain" description="C2H2-type" evidence="18">
    <location>
        <begin position="933"/>
        <end position="963"/>
    </location>
</feature>
<evidence type="ECO:0000256" key="10">
    <source>
        <dbReference type="ARBA" id="ARBA00023125"/>
    </source>
</evidence>
<feature type="binding site" evidence="14">
    <location>
        <position position="489"/>
    </location>
    <ligand>
        <name>Zn(2+)</name>
        <dbReference type="ChEBI" id="CHEBI:29105"/>
    </ligand>
</feature>
<dbReference type="PROSITE" id="PS50157">
    <property type="entry name" value="ZINC_FINGER_C2H2_2"/>
    <property type="match status" value="1"/>
</dbReference>
<evidence type="ECO:0000256" key="12">
    <source>
        <dbReference type="ARBA" id="ARBA00023163"/>
    </source>
</evidence>
<protein>
    <recommendedName>
        <fullName evidence="18">C2H2-type domain-containing protein</fullName>
    </recommendedName>
</protein>
<dbReference type="Proteomes" id="UP001187415">
    <property type="component" value="Unassembled WGS sequence"/>
</dbReference>
<gene>
    <name evidence="19" type="ORF">Q5P01_005281</name>
</gene>
<dbReference type="AlphaFoldDB" id="A0AA88NIX4"/>
<keyword evidence="6 15" id="KW-0863">Zinc-finger</keyword>
<name>A0AA88NIX4_CHASR</name>
<dbReference type="EMBL" id="JAUPFM010000003">
    <property type="protein sequence ID" value="KAK2856546.1"/>
    <property type="molecule type" value="Genomic_DNA"/>
</dbReference>
<feature type="compositionally biased region" description="Low complexity" evidence="16">
    <location>
        <begin position="875"/>
        <end position="887"/>
    </location>
</feature>
<keyword evidence="12" id="KW-0804">Transcription</keyword>
<evidence type="ECO:0000256" key="13">
    <source>
        <dbReference type="ARBA" id="ARBA00023242"/>
    </source>
</evidence>
<reference evidence="19" key="1">
    <citation type="submission" date="2023-07" db="EMBL/GenBank/DDBJ databases">
        <title>Chromosome-level Genome Assembly of Striped Snakehead (Channa striata).</title>
        <authorList>
            <person name="Liu H."/>
        </authorList>
    </citation>
    <scope>NUCLEOTIDE SEQUENCE</scope>
    <source>
        <strain evidence="19">Gz</strain>
        <tissue evidence="19">Muscle</tissue>
    </source>
</reference>
<feature type="transmembrane region" description="Helical" evidence="17">
    <location>
        <begin position="343"/>
        <end position="361"/>
    </location>
</feature>
<feature type="transmembrane region" description="Helical" evidence="17">
    <location>
        <begin position="381"/>
        <end position="404"/>
    </location>
</feature>
<keyword evidence="8 17" id="KW-1133">Transmembrane helix</keyword>
<feature type="transmembrane region" description="Helical" evidence="17">
    <location>
        <begin position="523"/>
        <end position="543"/>
    </location>
</feature>
<feature type="compositionally biased region" description="Polar residues" evidence="16">
    <location>
        <begin position="892"/>
        <end position="903"/>
    </location>
</feature>
<evidence type="ECO:0000256" key="16">
    <source>
        <dbReference type="SAM" id="MobiDB-lite"/>
    </source>
</evidence>
<feature type="compositionally biased region" description="Low complexity" evidence="16">
    <location>
        <begin position="1026"/>
        <end position="1041"/>
    </location>
</feature>
<evidence type="ECO:0000256" key="7">
    <source>
        <dbReference type="ARBA" id="ARBA00022833"/>
    </source>
</evidence>
<keyword evidence="10" id="KW-0238">DNA-binding</keyword>
<feature type="transmembrane region" description="Helical" evidence="17">
    <location>
        <begin position="312"/>
        <end position="336"/>
    </location>
</feature>
<dbReference type="PROSITE" id="PS00028">
    <property type="entry name" value="ZINC_FINGER_C2H2_1"/>
    <property type="match status" value="1"/>
</dbReference>
<feature type="transmembrane region" description="Helical" evidence="17">
    <location>
        <begin position="450"/>
        <end position="467"/>
    </location>
</feature>
<evidence type="ECO:0000256" key="1">
    <source>
        <dbReference type="ARBA" id="ARBA00004123"/>
    </source>
</evidence>
<evidence type="ECO:0000313" key="19">
    <source>
        <dbReference type="EMBL" id="KAK2856546.1"/>
    </source>
</evidence>
<comment type="caution">
    <text evidence="19">The sequence shown here is derived from an EMBL/GenBank/DDBJ whole genome shotgun (WGS) entry which is preliminary data.</text>
</comment>
<evidence type="ECO:0000256" key="8">
    <source>
        <dbReference type="ARBA" id="ARBA00022989"/>
    </source>
</evidence>
<evidence type="ECO:0000256" key="4">
    <source>
        <dbReference type="ARBA" id="ARBA00022692"/>
    </source>
</evidence>
<evidence type="ECO:0000313" key="20">
    <source>
        <dbReference type="Proteomes" id="UP001187415"/>
    </source>
</evidence>
<dbReference type="GO" id="GO:0006357">
    <property type="term" value="P:regulation of transcription by RNA polymerase II"/>
    <property type="evidence" value="ECO:0007669"/>
    <property type="project" value="TreeGrafter"/>
</dbReference>
<dbReference type="InterPro" id="IPR052253">
    <property type="entry name" value="CR1/CR2-DNA-binding_regulator"/>
</dbReference>
<feature type="region of interest" description="Disordered" evidence="16">
    <location>
        <begin position="1014"/>
        <end position="1041"/>
    </location>
</feature>
<evidence type="ECO:0000259" key="18">
    <source>
        <dbReference type="PROSITE" id="PS50157"/>
    </source>
</evidence>
<feature type="region of interest" description="Disordered" evidence="16">
    <location>
        <begin position="643"/>
        <end position="706"/>
    </location>
</feature>
<keyword evidence="5 14" id="KW-0479">Metal-binding</keyword>
<comment type="similarity">
    <text evidence="3">Belongs to the ADIPOR family.</text>
</comment>
<feature type="compositionally biased region" description="Gly residues" evidence="16">
    <location>
        <begin position="649"/>
        <end position="662"/>
    </location>
</feature>
<dbReference type="SMART" id="SM01366">
    <property type="entry name" value="c-clamp"/>
    <property type="match status" value="1"/>
</dbReference>
<dbReference type="GO" id="GO:0005634">
    <property type="term" value="C:nucleus"/>
    <property type="evidence" value="ECO:0007669"/>
    <property type="project" value="UniProtKB-SubCell"/>
</dbReference>
<evidence type="ECO:0000256" key="14">
    <source>
        <dbReference type="PIRSR" id="PIRSR604254-1"/>
    </source>
</evidence>
<feature type="transmembrane region" description="Helical" evidence="17">
    <location>
        <begin position="609"/>
        <end position="629"/>
    </location>
</feature>